<proteinExistence type="predicted"/>
<dbReference type="Gene3D" id="3.40.50.300">
    <property type="entry name" value="P-loop containing nucleotide triphosphate hydrolases"/>
    <property type="match status" value="1"/>
</dbReference>
<keyword evidence="1" id="KW-0067">ATP-binding</keyword>
<dbReference type="Proteomes" id="UP000590964">
    <property type="component" value="Unassembled WGS sequence"/>
</dbReference>
<evidence type="ECO:0000313" key="1">
    <source>
        <dbReference type="EMBL" id="HIH21717.1"/>
    </source>
</evidence>
<comment type="caution">
    <text evidence="1">The sequence shown here is derived from an EMBL/GenBank/DDBJ whole genome shotgun (WGS) entry which is preliminary data.</text>
</comment>
<feature type="non-terminal residue" evidence="1">
    <location>
        <position position="1"/>
    </location>
</feature>
<dbReference type="SUPFAM" id="SSF52540">
    <property type="entry name" value="P-loop containing nucleoside triphosphate hydrolases"/>
    <property type="match status" value="1"/>
</dbReference>
<dbReference type="AlphaFoldDB" id="A0A7J4K0N2"/>
<organism evidence="1 2">
    <name type="scientific">Candidatus Iainarchaeum sp</name>
    <dbReference type="NCBI Taxonomy" id="3101447"/>
    <lineage>
        <taxon>Archaea</taxon>
        <taxon>Candidatus Iainarchaeota</taxon>
        <taxon>Candidatus Iainarchaeia</taxon>
        <taxon>Candidatus Iainarchaeales</taxon>
        <taxon>Candidatus Iainarchaeaceae</taxon>
        <taxon>Candidatus Iainarchaeum</taxon>
    </lineage>
</organism>
<gene>
    <name evidence="1" type="ORF">HA222_03620</name>
</gene>
<reference evidence="2" key="1">
    <citation type="journal article" date="2020" name="bioRxiv">
        <title>A rank-normalized archaeal taxonomy based on genome phylogeny resolves widespread incomplete and uneven classifications.</title>
        <authorList>
            <person name="Rinke C."/>
            <person name="Chuvochina M."/>
            <person name="Mussig A.J."/>
            <person name="Chaumeil P.-A."/>
            <person name="Waite D.W."/>
            <person name="Whitman W.B."/>
            <person name="Parks D.H."/>
            <person name="Hugenholtz P."/>
        </authorList>
    </citation>
    <scope>NUCLEOTIDE SEQUENCE [LARGE SCALE GENOMIC DNA]</scope>
</reference>
<dbReference type="InterPro" id="IPR027417">
    <property type="entry name" value="P-loop_NTPase"/>
</dbReference>
<name>A0A7J4K0N2_9ARCH</name>
<dbReference type="EMBL" id="DUFW01000062">
    <property type="protein sequence ID" value="HIH21717.1"/>
    <property type="molecule type" value="Genomic_DNA"/>
</dbReference>
<dbReference type="PANTHER" id="PTHR42957">
    <property type="entry name" value="HELICASE MJ1565-RELATED"/>
    <property type="match status" value="1"/>
</dbReference>
<dbReference type="InterPro" id="IPR008571">
    <property type="entry name" value="HerA-like"/>
</dbReference>
<protein>
    <submittedName>
        <fullName evidence="1">ATP-binding protein</fullName>
    </submittedName>
</protein>
<dbReference type="GO" id="GO:0005524">
    <property type="term" value="F:ATP binding"/>
    <property type="evidence" value="ECO:0007669"/>
    <property type="project" value="UniProtKB-KW"/>
</dbReference>
<sequence length="338" mass="39082">IDTVGIFWTLKVPNKLEKKELFEWNLEPQGIDVRVLVPKGRIEFYKEKQIPIDAAFSLKTSELDYTEWLSLFKISWREPEGVLLTRIIEGLKEAKGSYYDIEDIVSAIEADQESEKNTKDALKNTFKSAQSWGLFEKEGTKIKDLAKPGAITIIDVSAYRQVIGMEGTRDIIVGLIGKKLFEERMLYRKEEEIKLMKGQKRESELPIIWMLIDEAHMFMPRDESNIALNVLLEWIRVGRQPGLSLVLATQRPNKLHPDAISQCDLFISHRMTSQPDITAVSELRPSYMHQDFDRYYQEMPKSKGYALVLDDNTEKLWLIKVRPRYSWDGGTTATAFTE</sequence>
<accession>A0A7J4K0N2</accession>
<evidence type="ECO:0000313" key="2">
    <source>
        <dbReference type="Proteomes" id="UP000590964"/>
    </source>
</evidence>
<keyword evidence="1" id="KW-0547">Nucleotide-binding</keyword>
<dbReference type="PANTHER" id="PTHR42957:SF1">
    <property type="entry name" value="HELICASE MJ1565-RELATED"/>
    <property type="match status" value="1"/>
</dbReference>